<sequence>MFSFAFRFAASDAAADVGQSVVLMADAIQFARLPSICHVFDTMVLDHDAAGLHLTLFGSYAGIALAI</sequence>
<dbReference type="Proteomes" id="UP000612361">
    <property type="component" value="Unassembled WGS sequence"/>
</dbReference>
<comment type="caution">
    <text evidence="1">The sequence shown here is derived from an EMBL/GenBank/DDBJ whole genome shotgun (WGS) entry which is preliminary data.</text>
</comment>
<proteinExistence type="predicted"/>
<dbReference type="EMBL" id="JACOGG010000003">
    <property type="protein sequence ID" value="MBC3934467.1"/>
    <property type="molecule type" value="Genomic_DNA"/>
</dbReference>
<keyword evidence="2" id="KW-1185">Reference proteome</keyword>
<organism evidence="1 2">
    <name type="scientific">Undibacterium rugosum</name>
    <dbReference type="NCBI Taxonomy" id="2762291"/>
    <lineage>
        <taxon>Bacteria</taxon>
        <taxon>Pseudomonadati</taxon>
        <taxon>Pseudomonadota</taxon>
        <taxon>Betaproteobacteria</taxon>
        <taxon>Burkholderiales</taxon>
        <taxon>Oxalobacteraceae</taxon>
        <taxon>Undibacterium</taxon>
    </lineage>
</organism>
<accession>A0A923I0Y7</accession>
<protein>
    <submittedName>
        <fullName evidence="1">Uncharacterized protein</fullName>
    </submittedName>
</protein>
<dbReference type="AlphaFoldDB" id="A0A923I0Y7"/>
<name>A0A923I0Y7_9BURK</name>
<reference evidence="1" key="1">
    <citation type="submission" date="2020-08" db="EMBL/GenBank/DDBJ databases">
        <title>Novel species isolated from subtropical streams in China.</title>
        <authorList>
            <person name="Lu H."/>
        </authorList>
    </citation>
    <scope>NUCLEOTIDE SEQUENCE</scope>
    <source>
        <strain evidence="1">CY7W</strain>
    </source>
</reference>
<evidence type="ECO:0000313" key="1">
    <source>
        <dbReference type="EMBL" id="MBC3934467.1"/>
    </source>
</evidence>
<dbReference type="RefSeq" id="WP_186880086.1">
    <property type="nucleotide sequence ID" value="NZ_JACOGG010000003.1"/>
</dbReference>
<gene>
    <name evidence="1" type="ORF">H8K47_03765</name>
</gene>
<evidence type="ECO:0000313" key="2">
    <source>
        <dbReference type="Proteomes" id="UP000612361"/>
    </source>
</evidence>